<protein>
    <submittedName>
        <fullName evidence="3">BACK domain-containing protein</fullName>
    </submittedName>
</protein>
<dbReference type="InterPro" id="IPR011333">
    <property type="entry name" value="SKP1/BTB/POZ_sf"/>
</dbReference>
<reference evidence="3" key="1">
    <citation type="submission" date="2022-11" db="UniProtKB">
        <authorList>
            <consortium name="WormBaseParasite"/>
        </authorList>
    </citation>
    <scope>IDENTIFICATION</scope>
</reference>
<keyword evidence="2" id="KW-1185">Reference proteome</keyword>
<dbReference type="InterPro" id="IPR051481">
    <property type="entry name" value="BTB-POZ/Galectin-3-binding"/>
</dbReference>
<organism evidence="2 3">
    <name type="scientific">Plectus sambesii</name>
    <dbReference type="NCBI Taxonomy" id="2011161"/>
    <lineage>
        <taxon>Eukaryota</taxon>
        <taxon>Metazoa</taxon>
        <taxon>Ecdysozoa</taxon>
        <taxon>Nematoda</taxon>
        <taxon>Chromadorea</taxon>
        <taxon>Plectida</taxon>
        <taxon>Plectina</taxon>
        <taxon>Plectoidea</taxon>
        <taxon>Plectidae</taxon>
        <taxon>Plectus</taxon>
    </lineage>
</organism>
<dbReference type="Pfam" id="PF00651">
    <property type="entry name" value="BTB"/>
    <property type="match status" value="1"/>
</dbReference>
<name>A0A914W6K0_9BILA</name>
<dbReference type="WBParaSite" id="PSAMB.scaffold3125size19583.g20518.t1">
    <property type="protein sequence ID" value="PSAMB.scaffold3125size19583.g20518.t1"/>
    <property type="gene ID" value="PSAMB.scaffold3125size19583.g20518"/>
</dbReference>
<proteinExistence type="predicted"/>
<dbReference type="Gene3D" id="1.25.40.420">
    <property type="match status" value="1"/>
</dbReference>
<accession>A0A914W6K0</accession>
<evidence type="ECO:0000259" key="1">
    <source>
        <dbReference type="SMART" id="SM00875"/>
    </source>
</evidence>
<dbReference type="AlphaFoldDB" id="A0A914W6K0"/>
<sequence>MQTSSGWRRFANESSDSEDVQFLDESLVNRAPNVAYAGESNCLDAQRPFVQCIRLYEVIVCPPDRNRSAGKSCAATDSLKTVVYIDEFEADVFKQLLEYIHTGSTVLDASTVVGLMNAADHFSLNDLRRACFDFANSCIRCDTVCALLTAAEKYIQYKSTKVLMQKVLEFIDRRAEQILALGDFVHLPEHIVQLIISRDDLNASELTKYRAVERWTLNAVQSSSFSSSSSSGQPLCQLTLLRRFAQHIAFHEIPASVLMAEIRPLQIVPDAELMAALAFQADPTSLPPKEGFARTPKSQRRLTVCFSPITFDNRSLSTATALAEEEGESAGSDHGSSGYESLGSGGSCIIAKDGKTLVHIDSIVTEIHPKSKSVTDLSFVPIDYKV</sequence>
<feature type="domain" description="BACK" evidence="1">
    <location>
        <begin position="154"/>
        <end position="263"/>
    </location>
</feature>
<dbReference type="PANTHER" id="PTHR24410">
    <property type="entry name" value="HL07962P-RELATED"/>
    <property type="match status" value="1"/>
</dbReference>
<evidence type="ECO:0000313" key="3">
    <source>
        <dbReference type="WBParaSite" id="PSAMB.scaffold3125size19583.g20518.t1"/>
    </source>
</evidence>
<dbReference type="InterPro" id="IPR000210">
    <property type="entry name" value="BTB/POZ_dom"/>
</dbReference>
<dbReference type="PANTHER" id="PTHR24410:SF46">
    <property type="entry name" value="SERINE-ENRICHED PROTEIN"/>
    <property type="match status" value="1"/>
</dbReference>
<dbReference type="InterPro" id="IPR011705">
    <property type="entry name" value="BACK"/>
</dbReference>
<evidence type="ECO:0000313" key="2">
    <source>
        <dbReference type="Proteomes" id="UP000887566"/>
    </source>
</evidence>
<dbReference type="Proteomes" id="UP000887566">
    <property type="component" value="Unplaced"/>
</dbReference>
<dbReference type="SMART" id="SM00875">
    <property type="entry name" value="BACK"/>
    <property type="match status" value="1"/>
</dbReference>
<dbReference type="SUPFAM" id="SSF54695">
    <property type="entry name" value="POZ domain"/>
    <property type="match status" value="1"/>
</dbReference>
<dbReference type="Gene3D" id="3.30.710.10">
    <property type="entry name" value="Potassium Channel Kv1.1, Chain A"/>
    <property type="match status" value="1"/>
</dbReference>
<dbReference type="Pfam" id="PF07707">
    <property type="entry name" value="BACK"/>
    <property type="match status" value="1"/>
</dbReference>